<evidence type="ECO:0000313" key="2">
    <source>
        <dbReference type="EMBL" id="AGC34438.1"/>
    </source>
</evidence>
<feature type="compositionally biased region" description="Polar residues" evidence="1">
    <location>
        <begin position="10"/>
        <end position="19"/>
    </location>
</feature>
<name>L7TJ73_9CAUD</name>
<reference evidence="2 3" key="1">
    <citation type="journal article" date="2013" name="J. Virol.">
        <title>Insights into head-tailed viruses infecting extremely halophilic archaea.</title>
        <authorList>
            <person name="Pietila M.K."/>
            <person name="Laurinmaki P."/>
            <person name="Russell D.A."/>
            <person name="Ko C.C."/>
            <person name="Jacobs-Sera D."/>
            <person name="Butcher S.J."/>
            <person name="Bamford D.H."/>
            <person name="Hendrix R.W."/>
        </authorList>
    </citation>
    <scope>NUCLEOTIDE SEQUENCE [LARGE SCALE GENOMIC DNA]</scope>
</reference>
<evidence type="ECO:0000313" key="3">
    <source>
        <dbReference type="Proteomes" id="UP000011137"/>
    </source>
</evidence>
<keyword evidence="3" id="KW-1185">Reference proteome</keyword>
<dbReference type="Pfam" id="PF20314">
    <property type="entry name" value="DUF6610"/>
    <property type="match status" value="1"/>
</dbReference>
<protein>
    <submittedName>
        <fullName evidence="2">Uncharacterized protein</fullName>
    </submittedName>
</protein>
<feature type="region of interest" description="Disordered" evidence="1">
    <location>
        <begin position="1"/>
        <end position="71"/>
    </location>
</feature>
<dbReference type="InterPro" id="IPR046718">
    <property type="entry name" value="DUF6610"/>
</dbReference>
<dbReference type="KEGG" id="vg:14477310"/>
<dbReference type="EMBL" id="KC117377">
    <property type="protein sequence ID" value="AGC34438.1"/>
    <property type="molecule type" value="Genomic_DNA"/>
</dbReference>
<evidence type="ECO:0000256" key="1">
    <source>
        <dbReference type="SAM" id="MobiDB-lite"/>
    </source>
</evidence>
<dbReference type="RefSeq" id="YP_007378974.1">
    <property type="nucleotide sequence ID" value="NC_020158.1"/>
</dbReference>
<dbReference type="GeneID" id="14477310"/>
<dbReference type="OrthoDB" id="5241at10239"/>
<sequence length="386" mass="43638">MAEEVFTAGDDNSNPFSDESTADFARDDADDDVPGVEDEEVQEDLLVDDDESDESDDVSEVEDVDLPERQPAHEYLFDATLAAGKMPNQSMVRYDDGGWEYDEENPAPFDEAPDWMEELSFDVITTAGHEHMRIAYEYGFKTGGRLDNIDRLAVDGIPIHFIDMDWHNPEFDRLVEAAKKYEPEYIVGGDYTKHDPSHPDSNISLINERAEKLAQFSENVIVVPHGSNQVDHVPEWAVVGYSVPTTYGAAEGELIDYHGRDMHLLGGAPAKQMDMIREFGEDIVSIDGNAINKMANVANRYWSGHDWKFENPSLDVMGEPEDSDLYQSGAFPRSRDVAGSHLVDPDIVSNRNFEAYERSVMHWALQIRTRWENGWFNGESDNVLEF</sequence>
<accession>L7TJ73</accession>
<gene>
    <name evidence="2" type="primary">69</name>
    <name evidence="2" type="ORF">HVTV1_69</name>
</gene>
<organism evidence="2 3">
    <name type="scientific">Haloarcula vallismortis tailed virus 1</name>
    <dbReference type="NCBI Taxonomy" id="1262528"/>
    <lineage>
        <taxon>Viruses</taxon>
        <taxon>Duplodnaviria</taxon>
        <taxon>Heunggongvirae</taxon>
        <taxon>Uroviricota</taxon>
        <taxon>Caudoviricetes</taxon>
        <taxon>Thumleimavirales</taxon>
        <taxon>Druskaviridae</taxon>
        <taxon>Tredecimvirus</taxon>
        <taxon>Tredecimvirus thailandense</taxon>
        <taxon>Tredecimvirus HVTV1</taxon>
    </lineage>
</organism>
<dbReference type="Proteomes" id="UP000011137">
    <property type="component" value="Segment"/>
</dbReference>
<proteinExistence type="predicted"/>
<feature type="compositionally biased region" description="Acidic residues" evidence="1">
    <location>
        <begin position="28"/>
        <end position="65"/>
    </location>
</feature>